<dbReference type="SUPFAM" id="SSF47413">
    <property type="entry name" value="lambda repressor-like DNA-binding domains"/>
    <property type="match status" value="1"/>
</dbReference>
<dbReference type="OrthoDB" id="8566588at2"/>
<dbReference type="PROSITE" id="PS50943">
    <property type="entry name" value="HTH_CROC1"/>
    <property type="match status" value="1"/>
</dbReference>
<dbReference type="KEGG" id="nlc:EBAPG3_005140"/>
<evidence type="ECO:0000313" key="3">
    <source>
        <dbReference type="Proteomes" id="UP000012179"/>
    </source>
</evidence>
<dbReference type="Gene3D" id="1.10.260.40">
    <property type="entry name" value="lambda repressor-like DNA-binding domains"/>
    <property type="match status" value="1"/>
</dbReference>
<dbReference type="eggNOG" id="COG1419">
    <property type="taxonomic scope" value="Bacteria"/>
</dbReference>
<dbReference type="Pfam" id="PF01381">
    <property type="entry name" value="HTH_3"/>
    <property type="match status" value="1"/>
</dbReference>
<feature type="domain" description="HTH cro/C1-type" evidence="1">
    <location>
        <begin position="15"/>
        <end position="67"/>
    </location>
</feature>
<dbReference type="InterPro" id="IPR010982">
    <property type="entry name" value="Lambda_DNA-bd_dom_sf"/>
</dbReference>
<dbReference type="InterPro" id="IPR001387">
    <property type="entry name" value="Cro/C1-type_HTH"/>
</dbReference>
<accession>A0A1W6SN27</accession>
<dbReference type="Proteomes" id="UP000012179">
    <property type="component" value="Chromosome"/>
</dbReference>
<sequence>MELIKLVPVTVGRDIARFRAEFGATQSQLAAKSGVDQSRISRIENGEAGTDDELERILVALKSLGSKDADDYRAFLVKDWQHVERPDFSNPQRNILELAEEGLRQIAEFLAEERPWPLKRQLERQRAGIEASAAYLGKASHQIAFIGEVGVGKSTAISFLYGLLDPVSSASDLRERVVLETGGGHTTLCEVNIRRGPGFGIVVQAQSDEEMRKLIGDFCAATWLRCTVSDGQKNDSVNVSEEVQRALRNISGLTVKRERDMQGKTTSRDQALELASHCATEEEFRARVIESMNLEQRTRREIWIEDAGGKTAMQQLRKLFRDINNGRLSDVPLPASIDLLIPGFGLELPGMTISVVDTKGLDEVAVRADLDARLKDSRTHVVLCSTFNQAPSTSVQLLLNHLRNAHGIHVGGGKVSVLALPRDNEAMAVKDDTGEPPIDDKDGYDLKRDQITRTLVGADGALSEVPILFFNAKKDDAARVREQLLEQIVWLRKSYEERLLDECAAADEVVRNHETQAFSAAVQEVAARLAHFLDAHTSLPPRIRQPSQELIDAMSKIRYASTIWAMTRRNGEYYNFSVSHQVGAGGARDALLRSKTWFDKLQGVLDTLKQDSDLMLAQKTIQQVEASADGWRRTFAESARTAAVEIYRGPLEADEELWSKCANQWGGGPGFKDRVARIIRDWFDARIELNQKLEGVMAALWEEAVVRPVGRLSDESAGDLPKNSGE</sequence>
<dbReference type="AlphaFoldDB" id="A0A1W6SN27"/>
<evidence type="ECO:0000259" key="1">
    <source>
        <dbReference type="PROSITE" id="PS50943"/>
    </source>
</evidence>
<organism evidence="2 3">
    <name type="scientific">Nitrosospira lacus</name>
    <dbReference type="NCBI Taxonomy" id="1288494"/>
    <lineage>
        <taxon>Bacteria</taxon>
        <taxon>Pseudomonadati</taxon>
        <taxon>Pseudomonadota</taxon>
        <taxon>Betaproteobacteria</taxon>
        <taxon>Nitrosomonadales</taxon>
        <taxon>Nitrosomonadaceae</taxon>
        <taxon>Nitrosospira</taxon>
    </lineage>
</organism>
<dbReference type="InterPro" id="IPR027417">
    <property type="entry name" value="P-loop_NTPase"/>
</dbReference>
<reference evidence="2 3" key="1">
    <citation type="journal article" date="2015" name="Int. J. Syst. Evol. Microbiol.">
        <title>Nitrosospira lacus sp. nov., a psychrotolerant, ammonia-oxidizing bacterium from sandy lake sediment.</title>
        <authorList>
            <person name="Urakawa H."/>
            <person name="Garcia J.C."/>
            <person name="Nielsen J.L."/>
            <person name="Le V.Q."/>
            <person name="Kozlowski J.A."/>
            <person name="Stein L.Y."/>
            <person name="Lim C.K."/>
            <person name="Pommerening-Roser A."/>
            <person name="Martens-Habbena W."/>
            <person name="Stahl D.A."/>
            <person name="Klotz M.G."/>
        </authorList>
    </citation>
    <scope>NUCLEOTIDE SEQUENCE [LARGE SCALE GENOMIC DNA]</scope>
    <source>
        <strain evidence="2 3">APG3</strain>
    </source>
</reference>
<gene>
    <name evidence="2" type="ORF">EBAPG3_005140</name>
</gene>
<dbReference type="SUPFAM" id="SSF52540">
    <property type="entry name" value="P-loop containing nucleoside triphosphate hydrolases"/>
    <property type="match status" value="1"/>
</dbReference>
<dbReference type="GO" id="GO:0003677">
    <property type="term" value="F:DNA binding"/>
    <property type="evidence" value="ECO:0007669"/>
    <property type="project" value="InterPro"/>
</dbReference>
<protein>
    <recommendedName>
        <fullName evidence="1">HTH cro/C1-type domain-containing protein</fullName>
    </recommendedName>
</protein>
<dbReference type="CDD" id="cd00093">
    <property type="entry name" value="HTH_XRE"/>
    <property type="match status" value="1"/>
</dbReference>
<keyword evidence="3" id="KW-1185">Reference proteome</keyword>
<name>A0A1W6SN27_9PROT</name>
<proteinExistence type="predicted"/>
<evidence type="ECO:0000313" key="2">
    <source>
        <dbReference type="EMBL" id="ARO87204.1"/>
    </source>
</evidence>
<dbReference type="RefSeq" id="WP_004176312.1">
    <property type="nucleotide sequence ID" value="NZ_CP021106.3"/>
</dbReference>
<dbReference type="SMART" id="SM00530">
    <property type="entry name" value="HTH_XRE"/>
    <property type="match status" value="1"/>
</dbReference>
<dbReference type="EMBL" id="CP021106">
    <property type="protein sequence ID" value="ARO87204.1"/>
    <property type="molecule type" value="Genomic_DNA"/>
</dbReference>